<comment type="subcellular location">
    <subcellularLocation>
        <location evidence="1">Cytoplasm</location>
    </subcellularLocation>
</comment>
<comment type="similarity">
    <text evidence="2">Belongs to the SUA5 family.</text>
</comment>
<evidence type="ECO:0000256" key="6">
    <source>
        <dbReference type="ARBA" id="ARBA00022694"/>
    </source>
</evidence>
<dbReference type="Pfam" id="PF01300">
    <property type="entry name" value="Sua5_yciO_yrdC"/>
    <property type="match status" value="1"/>
</dbReference>
<evidence type="ECO:0000256" key="10">
    <source>
        <dbReference type="ARBA" id="ARBA00029774"/>
    </source>
</evidence>
<organism evidence="13 14">
    <name type="scientific">Aurantibacter aestuarii</name>
    <dbReference type="NCBI Taxonomy" id="1266046"/>
    <lineage>
        <taxon>Bacteria</taxon>
        <taxon>Pseudomonadati</taxon>
        <taxon>Bacteroidota</taxon>
        <taxon>Flavobacteriia</taxon>
        <taxon>Flavobacteriales</taxon>
        <taxon>Flavobacteriaceae</taxon>
        <taxon>Aurantibacter</taxon>
    </lineage>
</organism>
<proteinExistence type="inferred from homology"/>
<dbReference type="PROSITE" id="PS51163">
    <property type="entry name" value="YRDC"/>
    <property type="match status" value="1"/>
</dbReference>
<evidence type="ECO:0000313" key="14">
    <source>
        <dbReference type="Proteomes" id="UP000238426"/>
    </source>
</evidence>
<dbReference type="RefSeq" id="WP_106463801.1">
    <property type="nucleotide sequence ID" value="NZ_PXOQ01000009.1"/>
</dbReference>
<keyword evidence="9" id="KW-0067">ATP-binding</keyword>
<dbReference type="InterPro" id="IPR017945">
    <property type="entry name" value="DHBP_synth_RibB-like_a/b_dom"/>
</dbReference>
<dbReference type="EC" id="2.7.7.87" evidence="3"/>
<keyword evidence="6" id="KW-0819">tRNA processing</keyword>
<name>A0A2T1N9V9_9FLAO</name>
<evidence type="ECO:0000256" key="7">
    <source>
        <dbReference type="ARBA" id="ARBA00022695"/>
    </source>
</evidence>
<evidence type="ECO:0000256" key="5">
    <source>
        <dbReference type="ARBA" id="ARBA00022679"/>
    </source>
</evidence>
<dbReference type="Proteomes" id="UP000238426">
    <property type="component" value="Unassembled WGS sequence"/>
</dbReference>
<dbReference type="GO" id="GO:0005737">
    <property type="term" value="C:cytoplasm"/>
    <property type="evidence" value="ECO:0007669"/>
    <property type="project" value="UniProtKB-SubCell"/>
</dbReference>
<evidence type="ECO:0000256" key="9">
    <source>
        <dbReference type="ARBA" id="ARBA00022840"/>
    </source>
</evidence>
<dbReference type="InterPro" id="IPR050156">
    <property type="entry name" value="TC-AMP_synthase_SUA5"/>
</dbReference>
<comment type="catalytic activity">
    <reaction evidence="11">
        <text>L-threonine + hydrogencarbonate + ATP = L-threonylcarbamoyladenylate + diphosphate + H2O</text>
        <dbReference type="Rhea" id="RHEA:36407"/>
        <dbReference type="ChEBI" id="CHEBI:15377"/>
        <dbReference type="ChEBI" id="CHEBI:17544"/>
        <dbReference type="ChEBI" id="CHEBI:30616"/>
        <dbReference type="ChEBI" id="CHEBI:33019"/>
        <dbReference type="ChEBI" id="CHEBI:57926"/>
        <dbReference type="ChEBI" id="CHEBI:73682"/>
        <dbReference type="EC" id="2.7.7.87"/>
    </reaction>
</comment>
<gene>
    <name evidence="13" type="ORF">C7H52_10230</name>
</gene>
<accession>A0A2T1N9V9</accession>
<dbReference type="GO" id="GO:0008033">
    <property type="term" value="P:tRNA processing"/>
    <property type="evidence" value="ECO:0007669"/>
    <property type="project" value="UniProtKB-KW"/>
</dbReference>
<keyword evidence="5" id="KW-0808">Transferase</keyword>
<keyword evidence="8" id="KW-0547">Nucleotide-binding</keyword>
<evidence type="ECO:0000256" key="3">
    <source>
        <dbReference type="ARBA" id="ARBA00012584"/>
    </source>
</evidence>
<reference evidence="13 14" key="1">
    <citation type="submission" date="2018-03" db="EMBL/GenBank/DDBJ databases">
        <title>Mesoflavibacter sp. HG37 and Mesoflavibacter sp. HG96 sp.nov., two marine bacteria isolated from seawater of Western Pacific Ocean.</title>
        <authorList>
            <person name="Cheng H."/>
            <person name="Wu Y.-H."/>
            <person name="Guo L.-L."/>
            <person name="Xu X.-W."/>
        </authorList>
    </citation>
    <scope>NUCLEOTIDE SEQUENCE [LARGE SCALE GENOMIC DNA]</scope>
    <source>
        <strain evidence="13 14">KCTC 32269</strain>
    </source>
</reference>
<evidence type="ECO:0000256" key="1">
    <source>
        <dbReference type="ARBA" id="ARBA00004496"/>
    </source>
</evidence>
<protein>
    <recommendedName>
        <fullName evidence="10">L-threonylcarbamoyladenylate synthase</fullName>
        <ecNumber evidence="3">2.7.7.87</ecNumber>
    </recommendedName>
    <alternativeName>
        <fullName evidence="10">L-threonylcarbamoyladenylate synthase</fullName>
    </alternativeName>
</protein>
<dbReference type="PANTHER" id="PTHR17490:SF16">
    <property type="entry name" value="THREONYLCARBAMOYL-AMP SYNTHASE"/>
    <property type="match status" value="1"/>
</dbReference>
<evidence type="ECO:0000256" key="2">
    <source>
        <dbReference type="ARBA" id="ARBA00007663"/>
    </source>
</evidence>
<dbReference type="AlphaFoldDB" id="A0A2T1N9V9"/>
<dbReference type="GO" id="GO:0000049">
    <property type="term" value="F:tRNA binding"/>
    <property type="evidence" value="ECO:0007669"/>
    <property type="project" value="TreeGrafter"/>
</dbReference>
<sequence>MISKAKTILLNQKTLLYPTDTVYGIGCDATNETAVKKIYTLKQRDDSKALICLVNDVAMLKKYIKHVPNEALELLKNVIKPTTIIYNQPIGLASNLISQDNSIAIRIVTQGFAHELITAFGKPIVSTSANISGEATPKTFDEISEQILKGVDYVVNLSVNQNNSPSQILKLELDGTITVIRA</sequence>
<dbReference type="OrthoDB" id="9814580at2"/>
<evidence type="ECO:0000256" key="4">
    <source>
        <dbReference type="ARBA" id="ARBA00022490"/>
    </source>
</evidence>
<dbReference type="GO" id="GO:0003725">
    <property type="term" value="F:double-stranded RNA binding"/>
    <property type="evidence" value="ECO:0007669"/>
    <property type="project" value="InterPro"/>
</dbReference>
<keyword evidence="14" id="KW-1185">Reference proteome</keyword>
<dbReference type="GO" id="GO:0006450">
    <property type="term" value="P:regulation of translational fidelity"/>
    <property type="evidence" value="ECO:0007669"/>
    <property type="project" value="TreeGrafter"/>
</dbReference>
<evidence type="ECO:0000256" key="8">
    <source>
        <dbReference type="ARBA" id="ARBA00022741"/>
    </source>
</evidence>
<dbReference type="GO" id="GO:0061710">
    <property type="term" value="F:L-threonylcarbamoyladenylate synthase"/>
    <property type="evidence" value="ECO:0007669"/>
    <property type="project" value="UniProtKB-EC"/>
</dbReference>
<dbReference type="EMBL" id="PXOQ01000009">
    <property type="protein sequence ID" value="PSG88661.1"/>
    <property type="molecule type" value="Genomic_DNA"/>
</dbReference>
<keyword evidence="7" id="KW-0548">Nucleotidyltransferase</keyword>
<feature type="domain" description="YrdC-like" evidence="12">
    <location>
        <begin position="1"/>
        <end position="182"/>
    </location>
</feature>
<evidence type="ECO:0000256" key="11">
    <source>
        <dbReference type="ARBA" id="ARBA00048366"/>
    </source>
</evidence>
<dbReference type="SUPFAM" id="SSF55821">
    <property type="entry name" value="YrdC/RibB"/>
    <property type="match status" value="1"/>
</dbReference>
<dbReference type="NCBIfam" id="TIGR00057">
    <property type="entry name" value="L-threonylcarbamoyladenylate synthase"/>
    <property type="match status" value="1"/>
</dbReference>
<dbReference type="Gene3D" id="3.90.870.10">
    <property type="entry name" value="DHBP synthase"/>
    <property type="match status" value="1"/>
</dbReference>
<keyword evidence="4" id="KW-0963">Cytoplasm</keyword>
<dbReference type="PANTHER" id="PTHR17490">
    <property type="entry name" value="SUA5"/>
    <property type="match status" value="1"/>
</dbReference>
<evidence type="ECO:0000313" key="13">
    <source>
        <dbReference type="EMBL" id="PSG88661.1"/>
    </source>
</evidence>
<comment type="caution">
    <text evidence="13">The sequence shown here is derived from an EMBL/GenBank/DDBJ whole genome shotgun (WGS) entry which is preliminary data.</text>
</comment>
<evidence type="ECO:0000259" key="12">
    <source>
        <dbReference type="PROSITE" id="PS51163"/>
    </source>
</evidence>
<dbReference type="InterPro" id="IPR006070">
    <property type="entry name" value="Sua5-like_dom"/>
</dbReference>
<dbReference type="GO" id="GO:0005524">
    <property type="term" value="F:ATP binding"/>
    <property type="evidence" value="ECO:0007669"/>
    <property type="project" value="UniProtKB-KW"/>
</dbReference>